<comment type="subcellular location">
    <subcellularLocation>
        <location evidence="1">Nucleus</location>
    </subcellularLocation>
</comment>
<dbReference type="GO" id="GO:0003712">
    <property type="term" value="F:transcription coregulator activity"/>
    <property type="evidence" value="ECO:0007669"/>
    <property type="project" value="InterPro"/>
</dbReference>
<evidence type="ECO:0000313" key="6">
    <source>
        <dbReference type="EMBL" id="KAK3368349.1"/>
    </source>
</evidence>
<name>A0AAE0K1J4_9PEZI</name>
<dbReference type="GO" id="GO:0016592">
    <property type="term" value="C:mediator complex"/>
    <property type="evidence" value="ECO:0007669"/>
    <property type="project" value="InterPro"/>
</dbReference>
<protein>
    <submittedName>
        <fullName evidence="6">Uncharacterized protein</fullName>
    </submittedName>
</protein>
<organism evidence="6 7">
    <name type="scientific">Podospora didyma</name>
    <dbReference type="NCBI Taxonomy" id="330526"/>
    <lineage>
        <taxon>Eukaryota</taxon>
        <taxon>Fungi</taxon>
        <taxon>Dikarya</taxon>
        <taxon>Ascomycota</taxon>
        <taxon>Pezizomycotina</taxon>
        <taxon>Sordariomycetes</taxon>
        <taxon>Sordariomycetidae</taxon>
        <taxon>Sordariales</taxon>
        <taxon>Podosporaceae</taxon>
        <taxon>Podospora</taxon>
    </lineage>
</organism>
<keyword evidence="7" id="KW-1185">Reference proteome</keyword>
<evidence type="ECO:0000313" key="7">
    <source>
        <dbReference type="Proteomes" id="UP001285441"/>
    </source>
</evidence>
<dbReference type="AlphaFoldDB" id="A0AAE0K1J4"/>
<evidence type="ECO:0000256" key="1">
    <source>
        <dbReference type="ARBA" id="ARBA00004123"/>
    </source>
</evidence>
<dbReference type="EMBL" id="JAULSW010000010">
    <property type="protein sequence ID" value="KAK3368349.1"/>
    <property type="molecule type" value="Genomic_DNA"/>
</dbReference>
<keyword evidence="3" id="KW-0805">Transcription regulation</keyword>
<dbReference type="GO" id="GO:0006357">
    <property type="term" value="P:regulation of transcription by RNA polymerase II"/>
    <property type="evidence" value="ECO:0007669"/>
    <property type="project" value="InterPro"/>
</dbReference>
<sequence length="190" mass="20284">MDRDQNASEDLMERRGRIIADILSTFGQLVRQGTEKVDSTVTIGQTGYSSMALDILMNTLIKLIEDLLGLTRQLRELWIAGPLRLPGAGDDEAESALQQDAATVFSILATLRNQSRQRAAEATRESHGYVTYVSGPVDGPPPPIDPKAVAAAPGTGVLSAEAAALLKPFNVVDTRRAPMSGMVGKGAVRK</sequence>
<dbReference type="Proteomes" id="UP001285441">
    <property type="component" value="Unassembled WGS sequence"/>
</dbReference>
<gene>
    <name evidence="6" type="ORF">B0H63DRAFT_488322</name>
</gene>
<evidence type="ECO:0000256" key="2">
    <source>
        <dbReference type="ARBA" id="ARBA00005942"/>
    </source>
</evidence>
<keyword evidence="5" id="KW-0539">Nucleus</keyword>
<evidence type="ECO:0000256" key="3">
    <source>
        <dbReference type="ARBA" id="ARBA00023015"/>
    </source>
</evidence>
<reference evidence="6" key="1">
    <citation type="journal article" date="2023" name="Mol. Phylogenet. Evol.">
        <title>Genome-scale phylogeny and comparative genomics of the fungal order Sordariales.</title>
        <authorList>
            <person name="Hensen N."/>
            <person name="Bonometti L."/>
            <person name="Westerberg I."/>
            <person name="Brannstrom I.O."/>
            <person name="Guillou S."/>
            <person name="Cros-Aarteil S."/>
            <person name="Calhoun S."/>
            <person name="Haridas S."/>
            <person name="Kuo A."/>
            <person name="Mondo S."/>
            <person name="Pangilinan J."/>
            <person name="Riley R."/>
            <person name="LaButti K."/>
            <person name="Andreopoulos B."/>
            <person name="Lipzen A."/>
            <person name="Chen C."/>
            <person name="Yan M."/>
            <person name="Daum C."/>
            <person name="Ng V."/>
            <person name="Clum A."/>
            <person name="Steindorff A."/>
            <person name="Ohm R.A."/>
            <person name="Martin F."/>
            <person name="Silar P."/>
            <person name="Natvig D.O."/>
            <person name="Lalanne C."/>
            <person name="Gautier V."/>
            <person name="Ament-Velasquez S.L."/>
            <person name="Kruys A."/>
            <person name="Hutchinson M.I."/>
            <person name="Powell A.J."/>
            <person name="Barry K."/>
            <person name="Miller A.N."/>
            <person name="Grigoriev I.V."/>
            <person name="Debuchy R."/>
            <person name="Gladieux P."/>
            <person name="Hiltunen Thoren M."/>
            <person name="Johannesson H."/>
        </authorList>
    </citation>
    <scope>NUCLEOTIDE SEQUENCE</scope>
    <source>
        <strain evidence="6">CBS 232.78</strain>
    </source>
</reference>
<dbReference type="InterPro" id="IPR009332">
    <property type="entry name" value="Med22"/>
</dbReference>
<evidence type="ECO:0000256" key="4">
    <source>
        <dbReference type="ARBA" id="ARBA00023163"/>
    </source>
</evidence>
<proteinExistence type="inferred from homology"/>
<evidence type="ECO:0000256" key="5">
    <source>
        <dbReference type="ARBA" id="ARBA00023242"/>
    </source>
</evidence>
<reference evidence="6" key="2">
    <citation type="submission" date="2023-06" db="EMBL/GenBank/DDBJ databases">
        <authorList>
            <consortium name="Lawrence Berkeley National Laboratory"/>
            <person name="Haridas S."/>
            <person name="Hensen N."/>
            <person name="Bonometti L."/>
            <person name="Westerberg I."/>
            <person name="Brannstrom I.O."/>
            <person name="Guillou S."/>
            <person name="Cros-Aarteil S."/>
            <person name="Calhoun S."/>
            <person name="Kuo A."/>
            <person name="Mondo S."/>
            <person name="Pangilinan J."/>
            <person name="Riley R."/>
            <person name="LaButti K."/>
            <person name="Andreopoulos B."/>
            <person name="Lipzen A."/>
            <person name="Chen C."/>
            <person name="Yanf M."/>
            <person name="Daum C."/>
            <person name="Ng V."/>
            <person name="Clum A."/>
            <person name="Steindorff A."/>
            <person name="Ohm R."/>
            <person name="Martin F."/>
            <person name="Silar P."/>
            <person name="Natvig D."/>
            <person name="Lalanne C."/>
            <person name="Gautier V."/>
            <person name="Ament-velasquez S.L."/>
            <person name="Kruys A."/>
            <person name="Hutchinson M.I."/>
            <person name="Powell A.J."/>
            <person name="Barry K."/>
            <person name="Miller A.N."/>
            <person name="Grigoriev I.V."/>
            <person name="Debuchy R."/>
            <person name="Gladieux P."/>
            <person name="Thoren M.H."/>
            <person name="Johannesson H."/>
        </authorList>
    </citation>
    <scope>NUCLEOTIDE SEQUENCE</scope>
    <source>
        <strain evidence="6">CBS 232.78</strain>
    </source>
</reference>
<dbReference type="Pfam" id="PF06179">
    <property type="entry name" value="Med22"/>
    <property type="match status" value="1"/>
</dbReference>
<accession>A0AAE0K1J4</accession>
<comment type="similarity">
    <text evidence="2">Belongs to the Mediator complex subunit 22 family.</text>
</comment>
<keyword evidence="4" id="KW-0804">Transcription</keyword>
<comment type="caution">
    <text evidence="6">The sequence shown here is derived from an EMBL/GenBank/DDBJ whole genome shotgun (WGS) entry which is preliminary data.</text>
</comment>